<gene>
    <name evidence="5" type="ORF">ACFPZN_32205</name>
</gene>
<dbReference type="SUPFAM" id="SSF52540">
    <property type="entry name" value="P-loop containing nucleoside triphosphate hydrolases"/>
    <property type="match status" value="1"/>
</dbReference>
<reference evidence="6" key="1">
    <citation type="journal article" date="2019" name="Int. J. Syst. Evol. Microbiol.">
        <title>The Global Catalogue of Microorganisms (GCM) 10K type strain sequencing project: providing services to taxonomists for standard genome sequencing and annotation.</title>
        <authorList>
            <consortium name="The Broad Institute Genomics Platform"/>
            <consortium name="The Broad Institute Genome Sequencing Center for Infectious Disease"/>
            <person name="Wu L."/>
            <person name="Ma J."/>
        </authorList>
    </citation>
    <scope>NUCLEOTIDE SEQUENCE [LARGE SCALE GENOMIC DNA]</scope>
    <source>
        <strain evidence="6">KCTC 42087</strain>
    </source>
</reference>
<keyword evidence="3 5" id="KW-0067">ATP-binding</keyword>
<dbReference type="PROSITE" id="PS00211">
    <property type="entry name" value="ABC_TRANSPORTER_1"/>
    <property type="match status" value="1"/>
</dbReference>
<dbReference type="PANTHER" id="PTHR42788:SF13">
    <property type="entry name" value="ALIPHATIC SULFONATES IMPORT ATP-BINDING PROTEIN SSUB"/>
    <property type="match status" value="1"/>
</dbReference>
<keyword evidence="6" id="KW-1185">Reference proteome</keyword>
<keyword evidence="1" id="KW-0813">Transport</keyword>
<dbReference type="InterPro" id="IPR050166">
    <property type="entry name" value="ABC_transporter_ATP-bind"/>
</dbReference>
<dbReference type="PANTHER" id="PTHR42788">
    <property type="entry name" value="TAURINE IMPORT ATP-BINDING PROTEIN-RELATED"/>
    <property type="match status" value="1"/>
</dbReference>
<evidence type="ECO:0000313" key="6">
    <source>
        <dbReference type="Proteomes" id="UP001596074"/>
    </source>
</evidence>
<dbReference type="EMBL" id="JBHSON010000052">
    <property type="protein sequence ID" value="MFC5750312.1"/>
    <property type="molecule type" value="Genomic_DNA"/>
</dbReference>
<dbReference type="RefSeq" id="WP_378286050.1">
    <property type="nucleotide sequence ID" value="NZ_JBHSON010000052.1"/>
</dbReference>
<evidence type="ECO:0000256" key="1">
    <source>
        <dbReference type="ARBA" id="ARBA00022448"/>
    </source>
</evidence>
<dbReference type="InterPro" id="IPR017871">
    <property type="entry name" value="ABC_transporter-like_CS"/>
</dbReference>
<dbReference type="SMART" id="SM00382">
    <property type="entry name" value="AAA"/>
    <property type="match status" value="1"/>
</dbReference>
<organism evidence="5 6">
    <name type="scientific">Actinomadura rugatobispora</name>
    <dbReference type="NCBI Taxonomy" id="1994"/>
    <lineage>
        <taxon>Bacteria</taxon>
        <taxon>Bacillati</taxon>
        <taxon>Actinomycetota</taxon>
        <taxon>Actinomycetes</taxon>
        <taxon>Streptosporangiales</taxon>
        <taxon>Thermomonosporaceae</taxon>
        <taxon>Actinomadura</taxon>
    </lineage>
</organism>
<name>A0ABW1A6L5_9ACTN</name>
<protein>
    <submittedName>
        <fullName evidence="5">ABC transporter ATP-binding protein</fullName>
    </submittedName>
</protein>
<proteinExistence type="predicted"/>
<dbReference type="PROSITE" id="PS50893">
    <property type="entry name" value="ABC_TRANSPORTER_2"/>
    <property type="match status" value="1"/>
</dbReference>
<dbReference type="InterPro" id="IPR003439">
    <property type="entry name" value="ABC_transporter-like_ATP-bd"/>
</dbReference>
<dbReference type="Gene3D" id="3.40.50.300">
    <property type="entry name" value="P-loop containing nucleotide triphosphate hydrolases"/>
    <property type="match status" value="1"/>
</dbReference>
<dbReference type="CDD" id="cd03293">
    <property type="entry name" value="ABC_NrtD_SsuB_transporters"/>
    <property type="match status" value="1"/>
</dbReference>
<accession>A0ABW1A6L5</accession>
<feature type="domain" description="ABC transporter" evidence="4">
    <location>
        <begin position="9"/>
        <end position="240"/>
    </location>
</feature>
<dbReference type="InterPro" id="IPR027417">
    <property type="entry name" value="P-loop_NTPase"/>
</dbReference>
<sequence>MPAATTPFVEFDGFTKSFATAGGVVTAVNEMSFQLERGEFLAIVGPSGCGKSTLLMALAGLTQPTSGEVRVRGEAVLEPYTDLGIVFQGAELLPWRTALQNVLLQSEIRRTPKNEAAARARELLDQVGLNGFEDHYPEELSGGMQQRVALCRSLLHDPEILVMDEPFGALDALTRDQIQIDLQRLWMERRKTVVFVTHSIDEAVFLADRVLVFSPRPASIAAEFRVPLERPRHLSARSGKEFTDLVGEIRGVFETLGVLTEERK</sequence>
<dbReference type="Pfam" id="PF00005">
    <property type="entry name" value="ABC_tran"/>
    <property type="match status" value="1"/>
</dbReference>
<evidence type="ECO:0000259" key="4">
    <source>
        <dbReference type="PROSITE" id="PS50893"/>
    </source>
</evidence>
<evidence type="ECO:0000313" key="5">
    <source>
        <dbReference type="EMBL" id="MFC5750312.1"/>
    </source>
</evidence>
<dbReference type="Proteomes" id="UP001596074">
    <property type="component" value="Unassembled WGS sequence"/>
</dbReference>
<keyword evidence="2" id="KW-0547">Nucleotide-binding</keyword>
<comment type="caution">
    <text evidence="5">The sequence shown here is derived from an EMBL/GenBank/DDBJ whole genome shotgun (WGS) entry which is preliminary data.</text>
</comment>
<dbReference type="InterPro" id="IPR003593">
    <property type="entry name" value="AAA+_ATPase"/>
</dbReference>
<evidence type="ECO:0000256" key="2">
    <source>
        <dbReference type="ARBA" id="ARBA00022741"/>
    </source>
</evidence>
<evidence type="ECO:0000256" key="3">
    <source>
        <dbReference type="ARBA" id="ARBA00022840"/>
    </source>
</evidence>
<dbReference type="GO" id="GO:0005524">
    <property type="term" value="F:ATP binding"/>
    <property type="evidence" value="ECO:0007669"/>
    <property type="project" value="UniProtKB-KW"/>
</dbReference>